<sequence length="136" mass="14969">MTTFVACDQVAADILAGRLTDVDFHERMTKRSATWQMGLPDLMRHTQTLTAIALLSAYPTAELPTAGEAARTALAVLRERNPTELFASIPAAVVETEPEIRRLRTISIGLTARSSLLRERIAETARNFLDPDAQYG</sequence>
<dbReference type="RefSeq" id="WP_205354970.1">
    <property type="nucleotide sequence ID" value="NZ_JADKYB010000001.1"/>
</dbReference>
<comment type="caution">
    <text evidence="1">The sequence shown here is derived from an EMBL/GenBank/DDBJ whole genome shotgun (WGS) entry which is preliminary data.</text>
</comment>
<proteinExistence type="predicted"/>
<accession>A0ABS2TJB0</accession>
<dbReference type="EMBL" id="JADKYB010000001">
    <property type="protein sequence ID" value="MBM9503086.1"/>
    <property type="molecule type" value="Genomic_DNA"/>
</dbReference>
<name>A0ABS2TJB0_9ACTN</name>
<gene>
    <name evidence="1" type="ORF">ITX44_00775</name>
</gene>
<evidence type="ECO:0000313" key="1">
    <source>
        <dbReference type="EMBL" id="MBM9503086.1"/>
    </source>
</evidence>
<protein>
    <submittedName>
        <fullName evidence="1">Uncharacterized protein</fullName>
    </submittedName>
</protein>
<organism evidence="1 2">
    <name type="scientific">Actinacidiphila acididurans</name>
    <dbReference type="NCBI Taxonomy" id="2784346"/>
    <lineage>
        <taxon>Bacteria</taxon>
        <taxon>Bacillati</taxon>
        <taxon>Actinomycetota</taxon>
        <taxon>Actinomycetes</taxon>
        <taxon>Kitasatosporales</taxon>
        <taxon>Streptomycetaceae</taxon>
        <taxon>Actinacidiphila</taxon>
    </lineage>
</organism>
<dbReference type="Proteomes" id="UP000749040">
    <property type="component" value="Unassembled WGS sequence"/>
</dbReference>
<evidence type="ECO:0000313" key="2">
    <source>
        <dbReference type="Proteomes" id="UP000749040"/>
    </source>
</evidence>
<keyword evidence="2" id="KW-1185">Reference proteome</keyword>
<reference evidence="1 2" key="1">
    <citation type="submission" date="2021-01" db="EMBL/GenBank/DDBJ databases">
        <title>Streptomyces acididurans sp. nov., isolated from a peat swamp forest soil.</title>
        <authorList>
            <person name="Chantavorakit T."/>
            <person name="Duangmal K."/>
        </authorList>
    </citation>
    <scope>NUCLEOTIDE SEQUENCE [LARGE SCALE GENOMIC DNA]</scope>
    <source>
        <strain evidence="1 2">KK5PA1</strain>
    </source>
</reference>